<accession>A0ABS6WTK0</accession>
<evidence type="ECO:0000313" key="1">
    <source>
        <dbReference type="EMBL" id="MBW3099280.1"/>
    </source>
</evidence>
<evidence type="ECO:0000313" key="2">
    <source>
        <dbReference type="Proteomes" id="UP001430804"/>
    </source>
</evidence>
<name>A0ABS6WTK0_9HYPH</name>
<sequence length="85" mass="9694">MTDSIRVVTQMNGKGPLFSLWRNQLKVCDLQRIDLHELAVSLCEALYEDTEGEVKLGTPDGVVVLPRPHAHQFLQEVVSTTYRNW</sequence>
<protein>
    <submittedName>
        <fullName evidence="1">Uncharacterized protein</fullName>
    </submittedName>
</protein>
<keyword evidence="2" id="KW-1185">Reference proteome</keyword>
<dbReference type="EMBL" id="JAHWQX010000011">
    <property type="protein sequence ID" value="MBW3099280.1"/>
    <property type="molecule type" value="Genomic_DNA"/>
</dbReference>
<comment type="caution">
    <text evidence="1">The sequence shown here is derived from an EMBL/GenBank/DDBJ whole genome shotgun (WGS) entry which is preliminary data.</text>
</comment>
<organism evidence="1 2">
    <name type="scientific">Pseudohoeflea coraliihabitans</name>
    <dbReference type="NCBI Taxonomy" id="2860393"/>
    <lineage>
        <taxon>Bacteria</taxon>
        <taxon>Pseudomonadati</taxon>
        <taxon>Pseudomonadota</taxon>
        <taxon>Alphaproteobacteria</taxon>
        <taxon>Hyphomicrobiales</taxon>
        <taxon>Rhizobiaceae</taxon>
        <taxon>Pseudohoeflea</taxon>
    </lineage>
</organism>
<dbReference type="Proteomes" id="UP001430804">
    <property type="component" value="Unassembled WGS sequence"/>
</dbReference>
<reference evidence="1" key="1">
    <citation type="submission" date="2021-07" db="EMBL/GenBank/DDBJ databases">
        <title>Pseudohoeflea marina sp. nov. a polyhydroxyalcanoate-producing bacterium.</title>
        <authorList>
            <person name="Zheng W."/>
            <person name="Yu S."/>
            <person name="Huang Y."/>
        </authorList>
    </citation>
    <scope>NUCLEOTIDE SEQUENCE</scope>
    <source>
        <strain evidence="1">DP4N28-3</strain>
    </source>
</reference>
<proteinExistence type="predicted"/>
<dbReference type="RefSeq" id="WP_219203608.1">
    <property type="nucleotide sequence ID" value="NZ_JAHWQX010000011.1"/>
</dbReference>
<gene>
    <name evidence="1" type="ORF">KY465_18515</name>
</gene>